<accession>A0A8J3VA49</accession>
<feature type="region of interest" description="Disordered" evidence="1">
    <location>
        <begin position="1"/>
        <end position="24"/>
    </location>
</feature>
<keyword evidence="3" id="KW-1185">Reference proteome</keyword>
<dbReference type="AlphaFoldDB" id="A0A8J3VA49"/>
<evidence type="ECO:0000313" key="2">
    <source>
        <dbReference type="EMBL" id="GIG82544.1"/>
    </source>
</evidence>
<name>A0A8J3VA49_9ACTN</name>
<comment type="caution">
    <text evidence="2">The sequence shown here is derived from an EMBL/GenBank/DDBJ whole genome shotgun (WGS) entry which is preliminary data.</text>
</comment>
<evidence type="ECO:0000313" key="3">
    <source>
        <dbReference type="Proteomes" id="UP000630097"/>
    </source>
</evidence>
<reference evidence="2 3" key="1">
    <citation type="submission" date="2021-01" db="EMBL/GenBank/DDBJ databases">
        <title>Whole genome shotgun sequence of Planotetraspora kaengkrachanensis NBRC 104272.</title>
        <authorList>
            <person name="Komaki H."/>
            <person name="Tamura T."/>
        </authorList>
    </citation>
    <scope>NUCLEOTIDE SEQUENCE [LARGE SCALE GENOMIC DNA]</scope>
    <source>
        <strain evidence="2 3">NBRC 104272</strain>
    </source>
</reference>
<sequence length="159" mass="16739">MRAAVKRKPGDHPGDGVLSPGAVGRGPRVVDAPVSGEVVVADSIVDLADHLLKRREFCRTVSMSKPALICRGSDHLAGQMLDVAEILGFAEFRGGHSGSLASTPLEGHVVIRALKWSFGRGGQLFEALSSAFPRPVRRFGVASRSLSTSGLLVMTPSTP</sequence>
<organism evidence="2 3">
    <name type="scientific">Planotetraspora kaengkrachanensis</name>
    <dbReference type="NCBI Taxonomy" id="575193"/>
    <lineage>
        <taxon>Bacteria</taxon>
        <taxon>Bacillati</taxon>
        <taxon>Actinomycetota</taxon>
        <taxon>Actinomycetes</taxon>
        <taxon>Streptosporangiales</taxon>
        <taxon>Streptosporangiaceae</taxon>
        <taxon>Planotetraspora</taxon>
    </lineage>
</organism>
<dbReference type="EMBL" id="BONV01000031">
    <property type="protein sequence ID" value="GIG82544.1"/>
    <property type="molecule type" value="Genomic_DNA"/>
</dbReference>
<gene>
    <name evidence="2" type="ORF">Pka01_56710</name>
</gene>
<evidence type="ECO:0000256" key="1">
    <source>
        <dbReference type="SAM" id="MobiDB-lite"/>
    </source>
</evidence>
<dbReference type="Proteomes" id="UP000630097">
    <property type="component" value="Unassembled WGS sequence"/>
</dbReference>
<proteinExistence type="predicted"/>
<protein>
    <submittedName>
        <fullName evidence="2">Uncharacterized protein</fullName>
    </submittedName>
</protein>